<dbReference type="EMBL" id="BIMR01000328">
    <property type="protein sequence ID" value="GCE78178.1"/>
    <property type="molecule type" value="Genomic_DNA"/>
</dbReference>
<protein>
    <submittedName>
        <fullName evidence="1">Uncharacterized protein</fullName>
    </submittedName>
</protein>
<keyword evidence="2" id="KW-1185">Reference proteome</keyword>
<reference evidence="1 2" key="1">
    <citation type="submission" date="2019-01" db="EMBL/GenBank/DDBJ databases">
        <title>Draft genome sequence of Cellulomonas takizawaensis strain TKZ-21.</title>
        <authorList>
            <person name="Yamamura H."/>
            <person name="Hayashi T."/>
            <person name="Hamada M."/>
            <person name="Serisawa Y."/>
            <person name="Matsuyama K."/>
            <person name="Nakagawa Y."/>
            <person name="Otoguro M."/>
            <person name="Yanagida F."/>
            <person name="Hayakawa M."/>
        </authorList>
    </citation>
    <scope>NUCLEOTIDE SEQUENCE [LARGE SCALE GENOMIC DNA]</scope>
    <source>
        <strain evidence="1 2">NBRC12680</strain>
    </source>
</reference>
<evidence type="ECO:0000313" key="1">
    <source>
        <dbReference type="EMBL" id="GCE78178.1"/>
    </source>
</evidence>
<gene>
    <name evidence="1" type="ORF">CBZ_32340</name>
</gene>
<proteinExistence type="predicted"/>
<sequence>MRPFHRRPRVQAVVGDGFLAAEAPALQTSIVAALDTHERTAGRPMRVELHVERGAGTRLVLSLRNIDVGFVPPDEVPLLAAQIPAGKAVVVVPGVVHRSGDLWRVWVGEGPADGVFPAAPEGLDTLPVPEPSIAGIPLKMLGRTDREV</sequence>
<dbReference type="AlphaFoldDB" id="A0A402DVN4"/>
<accession>A0A402DVN4</accession>
<comment type="caution">
    <text evidence="1">The sequence shown here is derived from an EMBL/GenBank/DDBJ whole genome shotgun (WGS) entry which is preliminary data.</text>
</comment>
<evidence type="ECO:0000313" key="2">
    <source>
        <dbReference type="Proteomes" id="UP000289954"/>
    </source>
</evidence>
<name>A0A402DVN4_9CELL</name>
<organism evidence="1 2">
    <name type="scientific">Cellulomonas biazotea</name>
    <dbReference type="NCBI Taxonomy" id="1709"/>
    <lineage>
        <taxon>Bacteria</taxon>
        <taxon>Bacillati</taxon>
        <taxon>Actinomycetota</taxon>
        <taxon>Actinomycetes</taxon>
        <taxon>Micrococcales</taxon>
        <taxon>Cellulomonadaceae</taxon>
        <taxon>Cellulomonas</taxon>
    </lineage>
</organism>
<dbReference type="Proteomes" id="UP000289954">
    <property type="component" value="Unassembled WGS sequence"/>
</dbReference>
<dbReference type="RefSeq" id="WP_246013522.1">
    <property type="nucleotide sequence ID" value="NZ_BIMR01000328.1"/>
</dbReference>